<keyword evidence="2" id="KW-1185">Reference proteome</keyword>
<dbReference type="EMBL" id="FTPL01000004">
    <property type="protein sequence ID" value="SIT90813.1"/>
    <property type="molecule type" value="Genomic_DNA"/>
</dbReference>
<protein>
    <recommendedName>
        <fullName evidence="3">YheE family protein</fullName>
    </recommendedName>
</protein>
<organism evidence="1 2">
    <name type="scientific">Edaphobacillus lindanitolerans</name>
    <dbReference type="NCBI Taxonomy" id="550447"/>
    <lineage>
        <taxon>Bacteria</taxon>
        <taxon>Bacillati</taxon>
        <taxon>Bacillota</taxon>
        <taxon>Bacilli</taxon>
        <taxon>Bacillales</taxon>
        <taxon>Bacillaceae</taxon>
        <taxon>Edaphobacillus</taxon>
    </lineage>
</organism>
<dbReference type="Proteomes" id="UP000187550">
    <property type="component" value="Unassembled WGS sequence"/>
</dbReference>
<dbReference type="InterPro" id="IPR017263">
    <property type="entry name" value="UCP037692"/>
</dbReference>
<name>A0A1U7PPJ2_9BACI</name>
<evidence type="ECO:0000313" key="1">
    <source>
        <dbReference type="EMBL" id="SIT90813.1"/>
    </source>
</evidence>
<dbReference type="Pfam" id="PF17277">
    <property type="entry name" value="DUF5342"/>
    <property type="match status" value="1"/>
</dbReference>
<sequence>MKGMKDMLQHFTYKPMFGDGRLPGWTFSFLYKNTRYSGDYKQDGTIAWTGDTPPDEEQVKKMIHELMTFHVYE</sequence>
<proteinExistence type="predicted"/>
<reference evidence="2" key="1">
    <citation type="submission" date="2017-01" db="EMBL/GenBank/DDBJ databases">
        <authorList>
            <person name="Varghese N."/>
            <person name="Submissions S."/>
        </authorList>
    </citation>
    <scope>NUCLEOTIDE SEQUENCE [LARGE SCALE GENOMIC DNA]</scope>
    <source>
        <strain evidence="2">MNA4</strain>
    </source>
</reference>
<dbReference type="STRING" id="550447.SAMN05428946_2524"/>
<accession>A0A1U7PPJ2</accession>
<gene>
    <name evidence="1" type="ORF">SAMN05428946_2524</name>
</gene>
<dbReference type="AlphaFoldDB" id="A0A1U7PPJ2"/>
<evidence type="ECO:0008006" key="3">
    <source>
        <dbReference type="Google" id="ProtNLM"/>
    </source>
</evidence>
<evidence type="ECO:0000313" key="2">
    <source>
        <dbReference type="Proteomes" id="UP000187550"/>
    </source>
</evidence>